<accession>A0A5A9XGF5</accession>
<dbReference type="PANTHER" id="PTHR35276:SF1">
    <property type="entry name" value="TRNA (MNM(5)S(2)U34)-METHYLTRANSFERASE, CHLOROPLASTIC"/>
    <property type="match status" value="1"/>
</dbReference>
<name>A0A5A9XGF5_9BACT</name>
<sequence>MTSDAPQHIPLLRGPVPLTHLLLRHFVRSGDRAVDATCGNGNDTLLLAELVGPTGRVWGFDIQQEAVDGTARKLAAQGFEERVTLVAAGHETMAGQVEAGLSAVVFNLGYLPGGDRSVITRPETTGAALEQALGLLAPGGIVALTIYPGHRGGDAERRLVEEWAGQLPAPLFHAWRMGQTNVTADAPYVICVQKGA</sequence>
<reference evidence="1 2" key="1">
    <citation type="submission" date="2019-04" db="EMBL/GenBank/DDBJ databases">
        <title>Geobacter ruber sp. nov., ferric-reducing bacteria isolated from paddy soil.</title>
        <authorList>
            <person name="Xu Z."/>
            <person name="Masuda Y."/>
            <person name="Itoh H."/>
            <person name="Senoo K."/>
        </authorList>
    </citation>
    <scope>NUCLEOTIDE SEQUENCE [LARGE SCALE GENOMIC DNA]</scope>
    <source>
        <strain evidence="1 2">Red88</strain>
    </source>
</reference>
<evidence type="ECO:0000313" key="2">
    <source>
        <dbReference type="Proteomes" id="UP000324298"/>
    </source>
</evidence>
<keyword evidence="1" id="KW-0808">Transferase</keyword>
<keyword evidence="2" id="KW-1185">Reference proteome</keyword>
<dbReference type="RefSeq" id="WP_149307392.1">
    <property type="nucleotide sequence ID" value="NZ_SRSD01000005.1"/>
</dbReference>
<dbReference type="GO" id="GO:0032259">
    <property type="term" value="P:methylation"/>
    <property type="evidence" value="ECO:0007669"/>
    <property type="project" value="UniProtKB-KW"/>
</dbReference>
<protein>
    <submittedName>
        <fullName evidence="1">Methyltransferase domain-containing protein</fullName>
    </submittedName>
</protein>
<dbReference type="GO" id="GO:0008168">
    <property type="term" value="F:methyltransferase activity"/>
    <property type="evidence" value="ECO:0007669"/>
    <property type="project" value="UniProtKB-KW"/>
</dbReference>
<dbReference type="EMBL" id="SRSD01000005">
    <property type="protein sequence ID" value="KAA0891693.1"/>
    <property type="molecule type" value="Genomic_DNA"/>
</dbReference>
<dbReference type="OrthoDB" id="9792989at2"/>
<dbReference type="Proteomes" id="UP000324298">
    <property type="component" value="Unassembled WGS sequence"/>
</dbReference>
<keyword evidence="1" id="KW-0489">Methyltransferase</keyword>
<gene>
    <name evidence="1" type="ORF">ET418_09620</name>
</gene>
<evidence type="ECO:0000313" key="1">
    <source>
        <dbReference type="EMBL" id="KAA0891693.1"/>
    </source>
</evidence>
<dbReference type="Pfam" id="PF06962">
    <property type="entry name" value="rRNA_methylase"/>
    <property type="match status" value="1"/>
</dbReference>
<proteinExistence type="predicted"/>
<organism evidence="1 2">
    <name type="scientific">Oryzomonas rubra</name>
    <dbReference type="NCBI Taxonomy" id="2509454"/>
    <lineage>
        <taxon>Bacteria</taxon>
        <taxon>Pseudomonadati</taxon>
        <taxon>Thermodesulfobacteriota</taxon>
        <taxon>Desulfuromonadia</taxon>
        <taxon>Geobacterales</taxon>
        <taxon>Geobacteraceae</taxon>
        <taxon>Oryzomonas</taxon>
    </lineage>
</organism>
<comment type="caution">
    <text evidence="1">The sequence shown here is derived from an EMBL/GenBank/DDBJ whole genome shotgun (WGS) entry which is preliminary data.</text>
</comment>
<dbReference type="InterPro" id="IPR029063">
    <property type="entry name" value="SAM-dependent_MTases_sf"/>
</dbReference>
<dbReference type="InterPro" id="IPR010719">
    <property type="entry name" value="MnmM_MeTrfase"/>
</dbReference>
<dbReference type="AlphaFoldDB" id="A0A5A9XGF5"/>
<dbReference type="SUPFAM" id="SSF53335">
    <property type="entry name" value="S-adenosyl-L-methionine-dependent methyltransferases"/>
    <property type="match status" value="1"/>
</dbReference>
<dbReference type="Gene3D" id="3.40.50.150">
    <property type="entry name" value="Vaccinia Virus protein VP39"/>
    <property type="match status" value="1"/>
</dbReference>
<dbReference type="PANTHER" id="PTHR35276">
    <property type="entry name" value="S-ADENOSYL-L-METHIONINE-DEPENDENT METHYLTRANSFERASES SUPERFAMILY PROTEIN"/>
    <property type="match status" value="1"/>
</dbReference>
<dbReference type="CDD" id="cd02440">
    <property type="entry name" value="AdoMet_MTases"/>
    <property type="match status" value="1"/>
</dbReference>